<gene>
    <name evidence="1" type="ORF">A4U43_C10F13350</name>
</gene>
<proteinExistence type="predicted"/>
<reference evidence="2" key="1">
    <citation type="journal article" date="2017" name="Nat. Commun.">
        <title>The asparagus genome sheds light on the origin and evolution of a young Y chromosome.</title>
        <authorList>
            <person name="Harkess A."/>
            <person name="Zhou J."/>
            <person name="Xu C."/>
            <person name="Bowers J.E."/>
            <person name="Van der Hulst R."/>
            <person name="Ayyampalayam S."/>
            <person name="Mercati F."/>
            <person name="Riccardi P."/>
            <person name="McKain M.R."/>
            <person name="Kakrana A."/>
            <person name="Tang H."/>
            <person name="Ray J."/>
            <person name="Groenendijk J."/>
            <person name="Arikit S."/>
            <person name="Mathioni S.M."/>
            <person name="Nakano M."/>
            <person name="Shan H."/>
            <person name="Telgmann-Rauber A."/>
            <person name="Kanno A."/>
            <person name="Yue Z."/>
            <person name="Chen H."/>
            <person name="Li W."/>
            <person name="Chen Y."/>
            <person name="Xu X."/>
            <person name="Zhang Y."/>
            <person name="Luo S."/>
            <person name="Chen H."/>
            <person name="Gao J."/>
            <person name="Mao Z."/>
            <person name="Pires J.C."/>
            <person name="Luo M."/>
            <person name="Kudrna D."/>
            <person name="Wing R.A."/>
            <person name="Meyers B.C."/>
            <person name="Yi K."/>
            <person name="Kong H."/>
            <person name="Lavrijsen P."/>
            <person name="Sunseri F."/>
            <person name="Falavigna A."/>
            <person name="Ye Y."/>
            <person name="Leebens-Mack J.H."/>
            <person name="Chen G."/>
        </authorList>
    </citation>
    <scope>NUCLEOTIDE SEQUENCE [LARGE SCALE GENOMIC DNA]</scope>
    <source>
        <strain evidence="2">cv. DH0086</strain>
    </source>
</reference>
<dbReference type="Proteomes" id="UP000243459">
    <property type="component" value="Chromosome 10"/>
</dbReference>
<name>A0A5P1E2G4_ASPOF</name>
<evidence type="ECO:0000313" key="2">
    <source>
        <dbReference type="Proteomes" id="UP000243459"/>
    </source>
</evidence>
<dbReference type="Gramene" id="ONK56821">
    <property type="protein sequence ID" value="ONK56821"/>
    <property type="gene ID" value="A4U43_C10F13350"/>
</dbReference>
<dbReference type="EMBL" id="CM007390">
    <property type="protein sequence ID" value="ONK56821.1"/>
    <property type="molecule type" value="Genomic_DNA"/>
</dbReference>
<protein>
    <submittedName>
        <fullName evidence="1">Uncharacterized protein</fullName>
    </submittedName>
</protein>
<organism evidence="1 2">
    <name type="scientific">Asparagus officinalis</name>
    <name type="common">Garden asparagus</name>
    <dbReference type="NCBI Taxonomy" id="4686"/>
    <lineage>
        <taxon>Eukaryota</taxon>
        <taxon>Viridiplantae</taxon>
        <taxon>Streptophyta</taxon>
        <taxon>Embryophyta</taxon>
        <taxon>Tracheophyta</taxon>
        <taxon>Spermatophyta</taxon>
        <taxon>Magnoliopsida</taxon>
        <taxon>Liliopsida</taxon>
        <taxon>Asparagales</taxon>
        <taxon>Asparagaceae</taxon>
        <taxon>Asparagoideae</taxon>
        <taxon>Asparagus</taxon>
    </lineage>
</organism>
<evidence type="ECO:0000313" key="1">
    <source>
        <dbReference type="EMBL" id="ONK56821.1"/>
    </source>
</evidence>
<accession>A0A5P1E2G4</accession>
<keyword evidence="2" id="KW-1185">Reference proteome</keyword>
<dbReference type="AlphaFoldDB" id="A0A5P1E2G4"/>
<sequence>MQTRVHFRGMMELLRAFVGADCHCDSSVADLSLLSFPLDEQNFMKIMKTNLEGSDYEEDFMKHCGGKFGSQQPKRFQFLFFLYNSLGFFTELVEKRLIL</sequence>